<dbReference type="GeneID" id="64828052"/>
<organism evidence="3 4">
    <name type="scientific">Halorubrum ruber</name>
    <dbReference type="NCBI Taxonomy" id="2982524"/>
    <lineage>
        <taxon>Archaea</taxon>
        <taxon>Methanobacteriati</taxon>
        <taxon>Methanobacteriota</taxon>
        <taxon>Stenosarchaea group</taxon>
        <taxon>Halobacteria</taxon>
        <taxon>Halobacteriales</taxon>
        <taxon>Haloferacaceae</taxon>
        <taxon>Halorubrum</taxon>
    </lineage>
</organism>
<proteinExistence type="predicted"/>
<protein>
    <submittedName>
        <fullName evidence="3">Type I restriction enzyme HsdR N-terminal domain-containing protein</fullName>
    </submittedName>
</protein>
<dbReference type="OrthoDB" id="330911at2157"/>
<evidence type="ECO:0000313" key="3">
    <source>
        <dbReference type="EMBL" id="QUO47093.1"/>
    </source>
</evidence>
<sequence>MDRNEIDEYVDRCRGLIEASPQMDEENTKVKLIQPFLELLGWDLYSTEVALEYNVPMASGSTHVDYALLVGDSPVVFVEAKPVRSTLSDDEVRQLRSYMRQELDVDWGILTNGKSFEVLTKDRRRNGGEEMSVVQFSLEDLSERPGVLELLTKESIRSGKSAEIAEQVAETNRTIRYLSENESTVTDSVASAVTDEVGELPIDLQAQSREFVQGLVSLLREQRQFVGETENGPPSGDNPPTADDDIHISDETGSADGPDNRHLEPVKNQIAGTIRRRDIDGDPDSTVAVFPTRESGLPFLKENEAWGFVRVGREFEYVAMYVTGDVRQVKYIAEVERVVSPEQADLMREPLEYKDRGAIAEDKKVIIFKPGSLYELEDPIPYETRYPQALRYTTLGELRTAETTDDML</sequence>
<dbReference type="Pfam" id="PF13588">
    <property type="entry name" value="HSDR_N_2"/>
    <property type="match status" value="1"/>
</dbReference>
<dbReference type="EMBL" id="CP073695">
    <property type="protein sequence ID" value="QUO47093.1"/>
    <property type="molecule type" value="Genomic_DNA"/>
</dbReference>
<evidence type="ECO:0000313" key="4">
    <source>
        <dbReference type="Proteomes" id="UP000679341"/>
    </source>
</evidence>
<dbReference type="RefSeq" id="WP_017342850.1">
    <property type="nucleotide sequence ID" value="NZ_CP073695.1"/>
</dbReference>
<feature type="region of interest" description="Disordered" evidence="1">
    <location>
        <begin position="227"/>
        <end position="262"/>
    </location>
</feature>
<dbReference type="Gene3D" id="3.90.1570.30">
    <property type="match status" value="1"/>
</dbReference>
<name>A0A8T8LJ44_9EURY</name>
<evidence type="ECO:0000259" key="2">
    <source>
        <dbReference type="Pfam" id="PF13588"/>
    </source>
</evidence>
<dbReference type="InterPro" id="IPR029464">
    <property type="entry name" value="HSDR_N"/>
</dbReference>
<gene>
    <name evidence="3" type="ORF">J7656_10890</name>
</gene>
<dbReference type="AlphaFoldDB" id="A0A8T8LJ44"/>
<dbReference type="KEGG" id="hss:J7656_10890"/>
<reference evidence="3 4" key="1">
    <citation type="submission" date="2021-03" db="EMBL/GenBank/DDBJ databases">
        <title>Halorubrum sodomense MBLA0099, Whole genome shotgun sequencing.</title>
        <authorList>
            <person name="Seo M.-J."/>
            <person name="Cho E.-S."/>
            <person name="Hwang C.Y."/>
        </authorList>
    </citation>
    <scope>NUCLEOTIDE SEQUENCE [LARGE SCALE GENOMIC DNA]</scope>
    <source>
        <strain evidence="3 4">MBLA0099</strain>
    </source>
</reference>
<feature type="domain" description="Type I restriction enzyme R protein N-terminal" evidence="2">
    <location>
        <begin position="26"/>
        <end position="132"/>
    </location>
</feature>
<evidence type="ECO:0000256" key="1">
    <source>
        <dbReference type="SAM" id="MobiDB-lite"/>
    </source>
</evidence>
<keyword evidence="4" id="KW-1185">Reference proteome</keyword>
<dbReference type="Proteomes" id="UP000679341">
    <property type="component" value="Chromosome"/>
</dbReference>
<accession>A0A8T8LJ44</accession>